<keyword evidence="3" id="KW-1185">Reference proteome</keyword>
<evidence type="ECO:0000256" key="1">
    <source>
        <dbReference type="SAM" id="SignalP"/>
    </source>
</evidence>
<dbReference type="EMBL" id="JACIFP010000001">
    <property type="protein sequence ID" value="MBB4137248.1"/>
    <property type="molecule type" value="Genomic_DNA"/>
</dbReference>
<organism evidence="2 3">
    <name type="scientific">Gordonia humi</name>
    <dbReference type="NCBI Taxonomy" id="686429"/>
    <lineage>
        <taxon>Bacteria</taxon>
        <taxon>Bacillati</taxon>
        <taxon>Actinomycetota</taxon>
        <taxon>Actinomycetes</taxon>
        <taxon>Mycobacteriales</taxon>
        <taxon>Gordoniaceae</taxon>
        <taxon>Gordonia</taxon>
    </lineage>
</organism>
<evidence type="ECO:0008006" key="4">
    <source>
        <dbReference type="Google" id="ProtNLM"/>
    </source>
</evidence>
<proteinExistence type="predicted"/>
<keyword evidence="1" id="KW-0732">Signal</keyword>
<gene>
    <name evidence="2" type="ORF">BKA16_003800</name>
</gene>
<feature type="chain" id="PRO_5038821407" description="Trypsin-like peptidase domain-containing protein" evidence="1">
    <location>
        <begin position="24"/>
        <end position="275"/>
    </location>
</feature>
<protein>
    <recommendedName>
        <fullName evidence="4">Trypsin-like peptidase domain-containing protein</fullName>
    </recommendedName>
</protein>
<comment type="caution">
    <text evidence="2">The sequence shown here is derived from an EMBL/GenBank/DDBJ whole genome shotgun (WGS) entry which is preliminary data.</text>
</comment>
<evidence type="ECO:0000313" key="2">
    <source>
        <dbReference type="EMBL" id="MBB4137248.1"/>
    </source>
</evidence>
<accession>A0A840F470</accession>
<dbReference type="InterPro" id="IPR009003">
    <property type="entry name" value="Peptidase_S1_PA"/>
</dbReference>
<evidence type="ECO:0000313" key="3">
    <source>
        <dbReference type="Proteomes" id="UP000551501"/>
    </source>
</evidence>
<name>A0A840F470_9ACTN</name>
<dbReference type="PROSITE" id="PS51257">
    <property type="entry name" value="PROKAR_LIPOPROTEIN"/>
    <property type="match status" value="1"/>
</dbReference>
<dbReference type="InterPro" id="IPR043504">
    <property type="entry name" value="Peptidase_S1_PA_chymotrypsin"/>
</dbReference>
<dbReference type="Gene3D" id="2.40.10.10">
    <property type="entry name" value="Trypsin-like serine proteases"/>
    <property type="match status" value="2"/>
</dbReference>
<dbReference type="SUPFAM" id="SSF50494">
    <property type="entry name" value="Trypsin-like serine proteases"/>
    <property type="match status" value="1"/>
</dbReference>
<dbReference type="Proteomes" id="UP000551501">
    <property type="component" value="Unassembled WGS sequence"/>
</dbReference>
<sequence>MTSRNTPLIATLVAALAVSAVSACSSAVEGQPVAVPTTGSSSATAAAAGTSAESPYVAVTVAPPQVGTDRVQYGRLPYPGVAIGQHQANGRTKDCTLGPQVRSGARVGFLTAGHCDRTPHGQVFTFADPGAQQPVLVGVLTDTDVSTAPSPDRDVAVLWTTATDPTSTRIAGKYPIVGVMPTEQVRRLPAGTPVCVDGAWAGVRCSDLISAGELIRYQRTTEDGDSGGPVFVVDRAGRATLIGLHRGVDEVATHVGEATVLAPTLAYLNATATTA</sequence>
<reference evidence="2 3" key="1">
    <citation type="submission" date="2020-08" db="EMBL/GenBank/DDBJ databases">
        <title>Sequencing the genomes of 1000 actinobacteria strains.</title>
        <authorList>
            <person name="Klenk H.-P."/>
        </authorList>
    </citation>
    <scope>NUCLEOTIDE SEQUENCE [LARGE SCALE GENOMIC DNA]</scope>
    <source>
        <strain evidence="2 3">DSM 45298</strain>
    </source>
</reference>
<dbReference type="RefSeq" id="WP_221246921.1">
    <property type="nucleotide sequence ID" value="NZ_BAABHL010000126.1"/>
</dbReference>
<feature type="signal peptide" evidence="1">
    <location>
        <begin position="1"/>
        <end position="23"/>
    </location>
</feature>
<dbReference type="AlphaFoldDB" id="A0A840F470"/>